<comment type="pathway">
    <text evidence="1 8 9">Sulfur metabolism; glutathione biosynthesis; glutathione from L-cysteine and L-glutamate: step 1/2.</text>
</comment>
<evidence type="ECO:0000256" key="8">
    <source>
        <dbReference type="HAMAP-Rule" id="MF_00578"/>
    </source>
</evidence>
<evidence type="ECO:0000313" key="12">
    <source>
        <dbReference type="Proteomes" id="UP000288293"/>
    </source>
</evidence>
<dbReference type="GO" id="GO:0005829">
    <property type="term" value="C:cytosol"/>
    <property type="evidence" value="ECO:0007669"/>
    <property type="project" value="TreeGrafter"/>
</dbReference>
<evidence type="ECO:0000256" key="2">
    <source>
        <dbReference type="ARBA" id="ARBA00008772"/>
    </source>
</evidence>
<evidence type="ECO:0000256" key="6">
    <source>
        <dbReference type="ARBA" id="ARBA00022840"/>
    </source>
</evidence>
<keyword evidence="3 8" id="KW-0436">Ligase</keyword>
<keyword evidence="5 8" id="KW-0547">Nucleotide-binding</keyword>
<dbReference type="RefSeq" id="WP_126802936.1">
    <property type="nucleotide sequence ID" value="NZ_PIPL01000001.1"/>
</dbReference>
<protein>
    <recommendedName>
        <fullName evidence="8">Glutamate--cysteine ligase</fullName>
        <ecNumber evidence="8">6.3.2.2</ecNumber>
    </recommendedName>
    <alternativeName>
        <fullName evidence="8">Gamma-ECS</fullName>
        <shortName evidence="8">GCS</shortName>
    </alternativeName>
    <alternativeName>
        <fullName evidence="8">Gamma-glutamylcysteine synthetase</fullName>
    </alternativeName>
</protein>
<keyword evidence="6 8" id="KW-0067">ATP-binding</keyword>
<dbReference type="NCBIfam" id="TIGR01434">
    <property type="entry name" value="glu_cys_ligase"/>
    <property type="match status" value="1"/>
</dbReference>
<gene>
    <name evidence="8" type="primary">gshA</name>
    <name evidence="11" type="ORF">CWE09_05180</name>
</gene>
<evidence type="ECO:0000256" key="3">
    <source>
        <dbReference type="ARBA" id="ARBA00022598"/>
    </source>
</evidence>
<dbReference type="GO" id="GO:0005524">
    <property type="term" value="F:ATP binding"/>
    <property type="evidence" value="ECO:0007669"/>
    <property type="project" value="UniProtKB-KW"/>
</dbReference>
<evidence type="ECO:0000256" key="4">
    <source>
        <dbReference type="ARBA" id="ARBA00022684"/>
    </source>
</evidence>
<comment type="catalytic activity">
    <reaction evidence="7 8 9">
        <text>L-cysteine + L-glutamate + ATP = gamma-L-glutamyl-L-cysteine + ADP + phosphate + H(+)</text>
        <dbReference type="Rhea" id="RHEA:13285"/>
        <dbReference type="ChEBI" id="CHEBI:15378"/>
        <dbReference type="ChEBI" id="CHEBI:29985"/>
        <dbReference type="ChEBI" id="CHEBI:30616"/>
        <dbReference type="ChEBI" id="CHEBI:35235"/>
        <dbReference type="ChEBI" id="CHEBI:43474"/>
        <dbReference type="ChEBI" id="CHEBI:58173"/>
        <dbReference type="ChEBI" id="CHEBI:456216"/>
        <dbReference type="EC" id="6.3.2.2"/>
    </reaction>
</comment>
<dbReference type="HAMAP" id="MF_00578">
    <property type="entry name" value="Glu_cys_ligase"/>
    <property type="match status" value="1"/>
</dbReference>
<dbReference type="EMBL" id="PIPL01000001">
    <property type="protein sequence ID" value="RUO26120.1"/>
    <property type="molecule type" value="Genomic_DNA"/>
</dbReference>
<dbReference type="InterPro" id="IPR014746">
    <property type="entry name" value="Gln_synth/guanido_kin_cat_dom"/>
</dbReference>
<evidence type="ECO:0000256" key="1">
    <source>
        <dbReference type="ARBA" id="ARBA00005006"/>
    </source>
</evidence>
<feature type="domain" description="Glutamate--cysteine ligase" evidence="10">
    <location>
        <begin position="9"/>
        <end position="380"/>
    </location>
</feature>
<comment type="caution">
    <text evidence="11">The sequence shown here is derived from an EMBL/GenBank/DDBJ whole genome shotgun (WGS) entry which is preliminary data.</text>
</comment>
<dbReference type="SUPFAM" id="SSF55931">
    <property type="entry name" value="Glutamine synthetase/guanido kinase"/>
    <property type="match status" value="1"/>
</dbReference>
<evidence type="ECO:0000313" key="11">
    <source>
        <dbReference type="EMBL" id="RUO26120.1"/>
    </source>
</evidence>
<dbReference type="Pfam" id="PF04262">
    <property type="entry name" value="Glu_cys_ligase"/>
    <property type="match status" value="1"/>
</dbReference>
<dbReference type="GO" id="GO:0006750">
    <property type="term" value="P:glutathione biosynthetic process"/>
    <property type="evidence" value="ECO:0007669"/>
    <property type="project" value="UniProtKB-UniRule"/>
</dbReference>
<dbReference type="PANTHER" id="PTHR38761">
    <property type="entry name" value="GLUTAMATE--CYSTEINE LIGASE"/>
    <property type="match status" value="1"/>
</dbReference>
<reference evidence="11 12" key="1">
    <citation type="journal article" date="2011" name="Front. Microbiol.">
        <title>Genomic signatures of strain selection and enhancement in Bacillus atrophaeus var. globigii, a historical biowarfare simulant.</title>
        <authorList>
            <person name="Gibbons H.S."/>
            <person name="Broomall S.M."/>
            <person name="McNew L.A."/>
            <person name="Daligault H."/>
            <person name="Chapman C."/>
            <person name="Bruce D."/>
            <person name="Karavis M."/>
            <person name="Krepps M."/>
            <person name="McGregor P.A."/>
            <person name="Hong C."/>
            <person name="Park K.H."/>
            <person name="Akmal A."/>
            <person name="Feldman A."/>
            <person name="Lin J.S."/>
            <person name="Chang W.E."/>
            <person name="Higgs B.W."/>
            <person name="Demirev P."/>
            <person name="Lindquist J."/>
            <person name="Liem A."/>
            <person name="Fochler E."/>
            <person name="Read T.D."/>
            <person name="Tapia R."/>
            <person name="Johnson S."/>
            <person name="Bishop-Lilly K.A."/>
            <person name="Detter C."/>
            <person name="Han C."/>
            <person name="Sozhamannan S."/>
            <person name="Rosenzweig C.N."/>
            <person name="Skowronski E.W."/>
        </authorList>
    </citation>
    <scope>NUCLEOTIDE SEQUENCE [LARGE SCALE GENOMIC DNA]</scope>
    <source>
        <strain evidence="11 12">MLST1</strain>
    </source>
</reference>
<comment type="similarity">
    <text evidence="2 8">Belongs to the glutamate--cysteine ligase type 1 family. Type 1 subfamily.</text>
</comment>
<dbReference type="OrthoDB" id="9803907at2"/>
<name>A0A432W7Q5_9GAMM</name>
<evidence type="ECO:0000256" key="7">
    <source>
        <dbReference type="ARBA" id="ARBA00048819"/>
    </source>
</evidence>
<dbReference type="Proteomes" id="UP000288293">
    <property type="component" value="Unassembled WGS sequence"/>
</dbReference>
<dbReference type="InterPro" id="IPR007370">
    <property type="entry name" value="Glu_cys_ligase"/>
</dbReference>
<evidence type="ECO:0000256" key="9">
    <source>
        <dbReference type="RuleBase" id="RU004391"/>
    </source>
</evidence>
<evidence type="ECO:0000256" key="5">
    <source>
        <dbReference type="ARBA" id="ARBA00022741"/>
    </source>
</evidence>
<accession>A0A432W7Q5</accession>
<dbReference type="UniPathway" id="UPA00142">
    <property type="reaction ID" value="UER00209"/>
</dbReference>
<dbReference type="AlphaFoldDB" id="A0A432W7Q5"/>
<sequence length="529" mass="60244">MNLSARLDAFRHPSTQKKLAGICRGIEREALRITPAGQLALTSHPESLGSTLTHPLITTDYAESLMEFITPVARSVRDTLNQLRDLHRYTYRHIGDELLWPLSMPCYVNEPEDIHIADFGSSHVGTMKSVYRRGLTHRYGAVMQTIAGVHYNFSVPEEAWAVLAEKEGMRDCVEYRSQRYFDLIRNFKKIAWVIPYFFGASPVVCSSFVRHSPGDLDLQEFGGGMLFKPFATALRMSDLGYTNKEQAELGITYNSLQGYIDGLRRAVSTPSERFAKIGVRDGDEFRQLNSNILQIENEFYSPIRPKRTAESGETPTQALERGGVEYIEVRALDVNPFTPVGITAEQMYFLDLLLLHCLFSDSPTLDWEQQQEAEKNLNLVVLRGREPRLRLHQGEREVTLKEKLKDLFKELDQVAEVLDNAYHADAYSCVLDSLRGIIENPEKSISGQLIRAMREAQQHGRGFAMRLASSYREQLISEDLDFYTEQELDEVASRSLVEQRDIENQQQGSFADYLAAYFVAAEEKKKRAC</sequence>
<dbReference type="EC" id="6.3.2.2" evidence="8"/>
<dbReference type="Gene3D" id="3.30.590.20">
    <property type="match status" value="1"/>
</dbReference>
<organism evidence="11 12">
    <name type="scientific">Aliidiomarina minuta</name>
    <dbReference type="NCBI Taxonomy" id="880057"/>
    <lineage>
        <taxon>Bacteria</taxon>
        <taxon>Pseudomonadati</taxon>
        <taxon>Pseudomonadota</taxon>
        <taxon>Gammaproteobacteria</taxon>
        <taxon>Alteromonadales</taxon>
        <taxon>Idiomarinaceae</taxon>
        <taxon>Aliidiomarina</taxon>
    </lineage>
</organism>
<dbReference type="PANTHER" id="PTHR38761:SF1">
    <property type="entry name" value="GLUTAMATE--CYSTEINE LIGASE"/>
    <property type="match status" value="1"/>
</dbReference>
<dbReference type="GO" id="GO:0004357">
    <property type="term" value="F:glutamate-cysteine ligase activity"/>
    <property type="evidence" value="ECO:0007669"/>
    <property type="project" value="UniProtKB-UniRule"/>
</dbReference>
<keyword evidence="4 8" id="KW-0317">Glutathione biosynthesis</keyword>
<keyword evidence="12" id="KW-1185">Reference proteome</keyword>
<dbReference type="InterPro" id="IPR006334">
    <property type="entry name" value="Glut_cys_ligase"/>
</dbReference>
<dbReference type="GO" id="GO:0046872">
    <property type="term" value="F:metal ion binding"/>
    <property type="evidence" value="ECO:0007669"/>
    <property type="project" value="TreeGrafter"/>
</dbReference>
<evidence type="ECO:0000259" key="10">
    <source>
        <dbReference type="Pfam" id="PF04262"/>
    </source>
</evidence>
<proteinExistence type="inferred from homology"/>